<dbReference type="EMBL" id="CP080764">
    <property type="protein sequence ID" value="QYY41383.1"/>
    <property type="molecule type" value="Genomic_DNA"/>
</dbReference>
<dbReference type="Pfam" id="PF06056">
    <property type="entry name" value="Terminase_5"/>
    <property type="match status" value="1"/>
</dbReference>
<dbReference type="AlphaFoldDB" id="A0A1G8FQF8"/>
<accession>A0A1G8FQF8</accession>
<dbReference type="OrthoDB" id="2664468at2"/>
<evidence type="ECO:0000313" key="5">
    <source>
        <dbReference type="Proteomes" id="UP000826616"/>
    </source>
</evidence>
<dbReference type="EMBL" id="FNDE01000077">
    <property type="protein sequence ID" value="SDH84324.1"/>
    <property type="molecule type" value="Genomic_DNA"/>
</dbReference>
<dbReference type="GeneID" id="97141803"/>
<evidence type="ECO:0000259" key="1">
    <source>
        <dbReference type="Pfam" id="PF06056"/>
    </source>
</evidence>
<dbReference type="InterPro" id="IPR010332">
    <property type="entry name" value="ATPase_terminase-su_N"/>
</dbReference>
<dbReference type="Proteomes" id="UP000198956">
    <property type="component" value="Unassembled WGS sequence"/>
</dbReference>
<reference evidence="3 4" key="1">
    <citation type="submission" date="2016-10" db="EMBL/GenBank/DDBJ databases">
        <authorList>
            <person name="de Groot N.N."/>
        </authorList>
    </citation>
    <scope>NUCLEOTIDE SEQUENCE [LARGE SCALE GENOMIC DNA]</scope>
    <source>
        <strain evidence="3 4">L 420-91</strain>
    </source>
</reference>
<organism evidence="3 4">
    <name type="scientific">Aneurinibacillus thermoaerophilus</name>
    <dbReference type="NCBI Taxonomy" id="143495"/>
    <lineage>
        <taxon>Bacteria</taxon>
        <taxon>Bacillati</taxon>
        <taxon>Bacillota</taxon>
        <taxon>Bacilli</taxon>
        <taxon>Bacillales</taxon>
        <taxon>Paenibacillaceae</taxon>
        <taxon>Aneurinibacillus group</taxon>
        <taxon>Aneurinibacillus</taxon>
    </lineage>
</organism>
<sequence length="61" mass="7274">MNTHPTELQTVQQAMKQTKDKRMYERYQALSLFLQGYKYEQQINAIIGRNKKTVGTYVRAY</sequence>
<evidence type="ECO:0000313" key="3">
    <source>
        <dbReference type="EMBL" id="SDH84324.1"/>
    </source>
</evidence>
<proteinExistence type="predicted"/>
<name>A0A1G8FQF8_ANETH</name>
<reference evidence="2 5" key="2">
    <citation type="submission" date="2021-08" db="EMBL/GenBank/DDBJ databases">
        <title>Complete genome sequence of the strain Aneurinibacillus thermoaerophilus CCM 8960.</title>
        <authorList>
            <person name="Musilova J."/>
            <person name="Kourilova X."/>
            <person name="Pernicova I."/>
            <person name="Bezdicek M."/>
            <person name="Lengerova M."/>
            <person name="Obruca S."/>
            <person name="Sedlar K."/>
        </authorList>
    </citation>
    <scope>NUCLEOTIDE SEQUENCE [LARGE SCALE GENOMIC DNA]</scope>
    <source>
        <strain evidence="2 5">CCM 8960</strain>
    </source>
</reference>
<dbReference type="Proteomes" id="UP000826616">
    <property type="component" value="Chromosome"/>
</dbReference>
<dbReference type="RefSeq" id="WP_057898592.1">
    <property type="nucleotide sequence ID" value="NZ_CP080764.1"/>
</dbReference>
<feature type="domain" description="Terminase ATPase subunit N-terminal" evidence="1">
    <location>
        <begin position="24"/>
        <end position="61"/>
    </location>
</feature>
<gene>
    <name evidence="2" type="ORF">K3F53_10525</name>
    <name evidence="3" type="ORF">SAMN04489735_10774</name>
</gene>
<protein>
    <submittedName>
        <fullName evidence="3">Putative ATPase subunit of terminase (GpP-like)</fullName>
    </submittedName>
</protein>
<evidence type="ECO:0000313" key="4">
    <source>
        <dbReference type="Proteomes" id="UP000198956"/>
    </source>
</evidence>
<evidence type="ECO:0000313" key="2">
    <source>
        <dbReference type="EMBL" id="QYY41383.1"/>
    </source>
</evidence>
<keyword evidence="5" id="KW-1185">Reference proteome</keyword>